<dbReference type="AlphaFoldDB" id="A0ABD0QR36"/>
<comment type="caution">
    <text evidence="1">The sequence shown here is derived from an EMBL/GenBank/DDBJ whole genome shotgun (WGS) entry which is preliminary data.</text>
</comment>
<evidence type="ECO:0000313" key="1">
    <source>
        <dbReference type="EMBL" id="KAL0188200.1"/>
    </source>
</evidence>
<organism evidence="1 2">
    <name type="scientific">Cirrhinus mrigala</name>
    <name type="common">Mrigala</name>
    <dbReference type="NCBI Taxonomy" id="683832"/>
    <lineage>
        <taxon>Eukaryota</taxon>
        <taxon>Metazoa</taxon>
        <taxon>Chordata</taxon>
        <taxon>Craniata</taxon>
        <taxon>Vertebrata</taxon>
        <taxon>Euteleostomi</taxon>
        <taxon>Actinopterygii</taxon>
        <taxon>Neopterygii</taxon>
        <taxon>Teleostei</taxon>
        <taxon>Ostariophysi</taxon>
        <taxon>Cypriniformes</taxon>
        <taxon>Cyprinidae</taxon>
        <taxon>Labeoninae</taxon>
        <taxon>Labeonini</taxon>
        <taxon>Cirrhinus</taxon>
    </lineage>
</organism>
<proteinExistence type="predicted"/>
<dbReference type="Proteomes" id="UP001529510">
    <property type="component" value="Unassembled WGS sequence"/>
</dbReference>
<accession>A0ABD0QR36</accession>
<evidence type="ECO:0000313" key="2">
    <source>
        <dbReference type="Proteomes" id="UP001529510"/>
    </source>
</evidence>
<dbReference type="PANTHER" id="PTHR16199">
    <property type="entry name" value="CONDENSIN-2 COMPLEX SUBUNIT G2"/>
    <property type="match status" value="1"/>
</dbReference>
<keyword evidence="2" id="KW-1185">Reference proteome</keyword>
<dbReference type="EMBL" id="JAMKFB020000007">
    <property type="protein sequence ID" value="KAL0188200.1"/>
    <property type="molecule type" value="Genomic_DNA"/>
</dbReference>
<dbReference type="PANTHER" id="PTHR16199:SF4">
    <property type="entry name" value="CONDENSIN-2 COMPLEX SUBUNIT G2"/>
    <property type="match status" value="1"/>
</dbReference>
<sequence>HLLARLEMDSPPVSKRIVNLLFNSFFPVNQSETVWCERCVTLIQTNPGAARKFYQHAYLYTAPANIG</sequence>
<name>A0ABD0QR36_CIRMR</name>
<protein>
    <submittedName>
        <fullName evidence="1">Uncharacterized protein</fullName>
    </submittedName>
</protein>
<gene>
    <name evidence="1" type="ORF">M9458_015299</name>
</gene>
<reference evidence="1 2" key="1">
    <citation type="submission" date="2024-05" db="EMBL/GenBank/DDBJ databases">
        <title>Genome sequencing and assembly of Indian major carp, Cirrhinus mrigala (Hamilton, 1822).</title>
        <authorList>
            <person name="Mohindra V."/>
            <person name="Chowdhury L.M."/>
            <person name="Lal K."/>
            <person name="Jena J.K."/>
        </authorList>
    </citation>
    <scope>NUCLEOTIDE SEQUENCE [LARGE SCALE GENOMIC DNA]</scope>
    <source>
        <strain evidence="1">CM1030</strain>
        <tissue evidence="1">Blood</tissue>
    </source>
</reference>
<feature type="non-terminal residue" evidence="1">
    <location>
        <position position="1"/>
    </location>
</feature>